<evidence type="ECO:0000313" key="4">
    <source>
        <dbReference type="EMBL" id="CAG4967953.1"/>
    </source>
</evidence>
<feature type="region of interest" description="Disordered" evidence="2">
    <location>
        <begin position="67"/>
        <end position="96"/>
    </location>
</feature>
<feature type="compositionally biased region" description="Polar residues" evidence="2">
    <location>
        <begin position="212"/>
        <end position="225"/>
    </location>
</feature>
<comment type="caution">
    <text evidence="4">The sequence shown here is derived from an EMBL/GenBank/DDBJ whole genome shotgun (WGS) entry which is preliminary data.</text>
</comment>
<feature type="compositionally biased region" description="Low complexity" evidence="2">
    <location>
        <begin position="226"/>
        <end position="243"/>
    </location>
</feature>
<feature type="compositionally biased region" description="Polar residues" evidence="2">
    <location>
        <begin position="378"/>
        <end position="392"/>
    </location>
</feature>
<dbReference type="SMART" id="SM00358">
    <property type="entry name" value="DSRM"/>
    <property type="match status" value="1"/>
</dbReference>
<keyword evidence="1" id="KW-0694">RNA-binding</keyword>
<dbReference type="CDD" id="cd19868">
    <property type="entry name" value="DSRM_DGCR8_rpt2"/>
    <property type="match status" value="1"/>
</dbReference>
<dbReference type="GO" id="GO:0003725">
    <property type="term" value="F:double-stranded RNA binding"/>
    <property type="evidence" value="ECO:0007669"/>
    <property type="project" value="TreeGrafter"/>
</dbReference>
<dbReference type="InterPro" id="IPR040375">
    <property type="entry name" value="DGCR8"/>
</dbReference>
<gene>
    <name evidence="4" type="ORF">PAPOLLO_LOCUS7872</name>
</gene>
<dbReference type="EMBL" id="CAJQZP010000547">
    <property type="protein sequence ID" value="CAG4967953.1"/>
    <property type="molecule type" value="Genomic_DNA"/>
</dbReference>
<evidence type="ECO:0000256" key="1">
    <source>
        <dbReference type="PROSITE-ProRule" id="PRU00266"/>
    </source>
</evidence>
<dbReference type="GO" id="GO:0070878">
    <property type="term" value="F:primary miRNA binding"/>
    <property type="evidence" value="ECO:0007669"/>
    <property type="project" value="TreeGrafter"/>
</dbReference>
<evidence type="ECO:0000256" key="2">
    <source>
        <dbReference type="SAM" id="MobiDB-lite"/>
    </source>
</evidence>
<feature type="region of interest" description="Disordered" evidence="2">
    <location>
        <begin position="211"/>
        <end position="251"/>
    </location>
</feature>
<dbReference type="GO" id="GO:0042802">
    <property type="term" value="F:identical protein binding"/>
    <property type="evidence" value="ECO:0007669"/>
    <property type="project" value="InterPro"/>
</dbReference>
<name>A0A8S3WLZ2_PARAO</name>
<dbReference type="Proteomes" id="UP000691718">
    <property type="component" value="Unassembled WGS sequence"/>
</dbReference>
<feature type="compositionally biased region" description="Basic and acidic residues" evidence="2">
    <location>
        <begin position="394"/>
        <end position="404"/>
    </location>
</feature>
<evidence type="ECO:0000313" key="5">
    <source>
        <dbReference type="Proteomes" id="UP000691718"/>
    </source>
</evidence>
<feature type="region of interest" description="Disordered" evidence="2">
    <location>
        <begin position="369"/>
        <end position="423"/>
    </location>
</feature>
<dbReference type="InterPro" id="IPR014720">
    <property type="entry name" value="dsRBD_dom"/>
</dbReference>
<keyword evidence="5" id="KW-1185">Reference proteome</keyword>
<reference evidence="4" key="1">
    <citation type="submission" date="2021-04" db="EMBL/GenBank/DDBJ databases">
        <authorList>
            <person name="Tunstrom K."/>
        </authorList>
    </citation>
    <scope>NUCLEOTIDE SEQUENCE</scope>
</reference>
<protein>
    <submittedName>
        <fullName evidence="4">(apollo) hypothetical protein</fullName>
    </submittedName>
</protein>
<dbReference type="GO" id="GO:0020037">
    <property type="term" value="F:heme binding"/>
    <property type="evidence" value="ECO:0007669"/>
    <property type="project" value="InterPro"/>
</dbReference>
<dbReference type="PANTHER" id="PTHR13482">
    <property type="entry name" value="MICRORNA PROCESSOR COMPLEX SUBUNIT DGCR8"/>
    <property type="match status" value="1"/>
</dbReference>
<dbReference type="AlphaFoldDB" id="A0A8S3WLZ2"/>
<proteinExistence type="predicted"/>
<feature type="region of interest" description="Disordered" evidence="2">
    <location>
        <begin position="289"/>
        <end position="316"/>
    </location>
</feature>
<organism evidence="4 5">
    <name type="scientific">Parnassius apollo</name>
    <name type="common">Apollo butterfly</name>
    <name type="synonym">Papilio apollo</name>
    <dbReference type="NCBI Taxonomy" id="110799"/>
    <lineage>
        <taxon>Eukaryota</taxon>
        <taxon>Metazoa</taxon>
        <taxon>Ecdysozoa</taxon>
        <taxon>Arthropoda</taxon>
        <taxon>Hexapoda</taxon>
        <taxon>Insecta</taxon>
        <taxon>Pterygota</taxon>
        <taxon>Neoptera</taxon>
        <taxon>Endopterygota</taxon>
        <taxon>Lepidoptera</taxon>
        <taxon>Glossata</taxon>
        <taxon>Ditrysia</taxon>
        <taxon>Papilionoidea</taxon>
        <taxon>Papilionidae</taxon>
        <taxon>Parnassiinae</taxon>
        <taxon>Parnassini</taxon>
        <taxon>Parnassius</taxon>
        <taxon>Parnassius</taxon>
    </lineage>
</organism>
<dbReference type="PANTHER" id="PTHR13482:SF3">
    <property type="entry name" value="MICROPROCESSOR COMPLEX SUBUNIT DGCR8"/>
    <property type="match status" value="1"/>
</dbReference>
<accession>A0A8S3WLZ2</accession>
<evidence type="ECO:0000259" key="3">
    <source>
        <dbReference type="PROSITE" id="PS50137"/>
    </source>
</evidence>
<feature type="compositionally biased region" description="Polar residues" evidence="2">
    <location>
        <begin position="19"/>
        <end position="33"/>
    </location>
</feature>
<dbReference type="Pfam" id="PF00035">
    <property type="entry name" value="dsrm"/>
    <property type="match status" value="1"/>
</dbReference>
<feature type="region of interest" description="Disordered" evidence="2">
    <location>
        <begin position="1"/>
        <end position="33"/>
    </location>
</feature>
<dbReference type="GO" id="GO:0070877">
    <property type="term" value="C:microprocessor complex"/>
    <property type="evidence" value="ECO:0007669"/>
    <property type="project" value="InterPro"/>
</dbReference>
<dbReference type="CDD" id="cd19867">
    <property type="entry name" value="DSRM_DGCR8_rpt1"/>
    <property type="match status" value="1"/>
</dbReference>
<dbReference type="OrthoDB" id="112668at2759"/>
<feature type="compositionally biased region" description="Acidic residues" evidence="2">
    <location>
        <begin position="76"/>
        <end position="85"/>
    </location>
</feature>
<dbReference type="FunFam" id="3.30.160.20:FF:000021">
    <property type="entry name" value="Microprocessor complex subunit DGCR8"/>
    <property type="match status" value="1"/>
</dbReference>
<sequence length="796" mass="90481">MEAENSDVEQPPPKRPRMNEQQQIFKNESDVDFSQDNLDFEGKFVVEDKYSNFVTPEELEKLREFKVLDEVKSNDEDSNNEESDSSEGKSEGVPEEEIERMLEENLPDNLKGAPKPKEKPYVTRQKIVLEDKGVNHFEVLPLDWMTVRHYSGMPVYMHRTTRVCTLSRPYFLGKGNTRRHDIPISAIPCLSYRRALEEEEKQKEIDRKIQEQIRNGTWMNNVSQGNDNSKTNSNNNETNQNTSPHVQEDTSSIVVSCEKNKVEIENMEQGEYETSGNKDKTQAIKVATSGVKINEENETNENSQNDDISMSTEEKSQQCCPYSHVAPSINIEEHNQPSCPFSQVDSTDNISNKEQNQLSCTFIQAVPEDNKSTEEKTQPSCPSSHTDPTDNTGTEEKTGPHDTESANNDQSPEGSKGTEDIPLNIQPVVLPGGIVMPPPRVESINNSWKTQHLTPEQINDYCKKLFKFKTVNIMHFNRWADRRKYTKARKTLQYPTLPEGTKLITIPAQPATGQENGGKAAKKDWVMNMNGRCYLSVFHEYVYRALQKQPVYEFKQLENAATPYQATVYIGGMQYGVGFGTSKRQAKSAAARASIHILIPEMKDQLEPTPEQNEPDFTFFDYLSIEDPRISEFCATTCEPSPHAILRTCLLRNFGAGDRHIHTEMKKLDYQKIELTMKVGKHSATVVCKNKKSAKQRASQSILQALHPHVRSWGSLLRLYGSRSVKSCKEKKLEEQQITLLQDKAQQNEPNYAVLEKLRHEMRKLRERDAAVVPIGTLLLSADLPPSASDLDHVHL</sequence>
<dbReference type="PROSITE" id="PS50137">
    <property type="entry name" value="DS_RBD"/>
    <property type="match status" value="1"/>
</dbReference>
<feature type="domain" description="DRBM" evidence="3">
    <location>
        <begin position="533"/>
        <end position="600"/>
    </location>
</feature>
<dbReference type="GO" id="GO:0031053">
    <property type="term" value="P:primary miRNA processing"/>
    <property type="evidence" value="ECO:0007669"/>
    <property type="project" value="InterPro"/>
</dbReference>